<name>Q1AR61_RUBXD</name>
<keyword evidence="4" id="KW-0813">Transport</keyword>
<comment type="function">
    <text evidence="11">Required for the insertion and/or proper folding and/or complex formation of integral membrane proteins into the membrane. Involved in integration of membrane proteins that insert both dependently and independently of the Sec translocase complex, as well as at least some lipoproteins. Aids folding of multispanning membrane proteins.</text>
</comment>
<dbReference type="GO" id="GO:0032977">
    <property type="term" value="F:membrane insertase activity"/>
    <property type="evidence" value="ECO:0007669"/>
    <property type="project" value="InterPro"/>
</dbReference>
<keyword evidence="9 18" id="KW-0472">Membrane</keyword>
<feature type="region of interest" description="Disordered" evidence="17">
    <location>
        <begin position="237"/>
        <end position="278"/>
    </location>
</feature>
<keyword evidence="21" id="KW-1185">Reference proteome</keyword>
<feature type="transmembrane region" description="Helical" evidence="18">
    <location>
        <begin position="192"/>
        <end position="214"/>
    </location>
</feature>
<keyword evidence="6 16" id="KW-0812">Transmembrane</keyword>
<dbReference type="Pfam" id="PF02096">
    <property type="entry name" value="60KD_IMP"/>
    <property type="match status" value="1"/>
</dbReference>
<dbReference type="CDD" id="cd20070">
    <property type="entry name" value="5TM_YidC_Alb3"/>
    <property type="match status" value="1"/>
</dbReference>
<proteinExistence type="inferred from homology"/>
<dbReference type="GO" id="GO:0005886">
    <property type="term" value="C:plasma membrane"/>
    <property type="evidence" value="ECO:0007669"/>
    <property type="project" value="UniProtKB-SubCell"/>
</dbReference>
<accession>Q1AR61</accession>
<dbReference type="NCBIfam" id="TIGR03592">
    <property type="entry name" value="yidC_oxa1_cterm"/>
    <property type="match status" value="1"/>
</dbReference>
<dbReference type="InterPro" id="IPR028055">
    <property type="entry name" value="YidC/Oxa/ALB_C"/>
</dbReference>
<feature type="domain" description="Membrane insertase YidC/Oxa/ALB C-terminal" evidence="19">
    <location>
        <begin position="38"/>
        <end position="228"/>
    </location>
</feature>
<feature type="transmembrane region" description="Helical" evidence="18">
    <location>
        <begin position="38"/>
        <end position="58"/>
    </location>
</feature>
<dbReference type="STRING" id="266117.Rxyl_3213"/>
<evidence type="ECO:0000256" key="1">
    <source>
        <dbReference type="ARBA" id="ARBA00004651"/>
    </source>
</evidence>
<evidence type="ECO:0000256" key="6">
    <source>
        <dbReference type="ARBA" id="ARBA00022692"/>
    </source>
</evidence>
<evidence type="ECO:0000256" key="15">
    <source>
        <dbReference type="ARBA" id="ARBA00033342"/>
    </source>
</evidence>
<dbReference type="InterPro" id="IPR047196">
    <property type="entry name" value="YidC_ALB_C"/>
</dbReference>
<comment type="subcellular location">
    <subcellularLocation>
        <location evidence="1">Cell membrane</location>
        <topology evidence="1">Multi-pass membrane protein</topology>
    </subcellularLocation>
    <subcellularLocation>
        <location evidence="16">Membrane</location>
        <topology evidence="16">Multi-pass membrane protein</topology>
    </subcellularLocation>
</comment>
<dbReference type="PRINTS" id="PR01900">
    <property type="entry name" value="YIDCPROTEIN"/>
</dbReference>
<evidence type="ECO:0000313" key="21">
    <source>
        <dbReference type="Proteomes" id="UP000006637"/>
    </source>
</evidence>
<dbReference type="InterPro" id="IPR001708">
    <property type="entry name" value="YidC/ALB3/OXA1/COX18"/>
</dbReference>
<dbReference type="EMBL" id="CP000386">
    <property type="protein sequence ID" value="ABG06117.1"/>
    <property type="molecule type" value="Genomic_DNA"/>
</dbReference>
<evidence type="ECO:0000256" key="18">
    <source>
        <dbReference type="SAM" id="Phobius"/>
    </source>
</evidence>
<evidence type="ECO:0000256" key="5">
    <source>
        <dbReference type="ARBA" id="ARBA00022475"/>
    </source>
</evidence>
<dbReference type="GO" id="GO:0015031">
    <property type="term" value="P:protein transport"/>
    <property type="evidence" value="ECO:0007669"/>
    <property type="project" value="UniProtKB-KW"/>
</dbReference>
<evidence type="ECO:0000256" key="7">
    <source>
        <dbReference type="ARBA" id="ARBA00022927"/>
    </source>
</evidence>
<dbReference type="AlphaFoldDB" id="Q1AR61"/>
<keyword evidence="7" id="KW-0653">Protein transport</keyword>
<evidence type="ECO:0000256" key="12">
    <source>
        <dbReference type="ARBA" id="ARBA00026028"/>
    </source>
</evidence>
<sequence length="278" mass="32224">MQSLANAIADFFARVFDPIVDVLGAVLRFFHYDLGVEWWLSIALLTVVVRALLFPLTLKQMKSMRALQELRPEIQRIQRQYRDNPQLRNQEMMKLYQERNVNPLGGCLPLLVQMPIFIGIFYVIREFGGYSYGGRVVEPSEPTFETGGILWFQDLSQADPYYILPVLSALTMLAGTEISAKYMEPQQRWIMRIVPFAITLFLWNFPAGLFVYWISNNLVTIAQNYFIYNYGPGRREEGETKKLDQQGPAEPSSRSGNEEDPRKRAAKAAKRKRRKKKR</sequence>
<evidence type="ECO:0000256" key="3">
    <source>
        <dbReference type="ARBA" id="ARBA00015325"/>
    </source>
</evidence>
<evidence type="ECO:0000256" key="11">
    <source>
        <dbReference type="ARBA" id="ARBA00025034"/>
    </source>
</evidence>
<evidence type="ECO:0000256" key="2">
    <source>
        <dbReference type="ARBA" id="ARBA00010527"/>
    </source>
</evidence>
<dbReference type="eggNOG" id="COG0706">
    <property type="taxonomic scope" value="Bacteria"/>
</dbReference>
<dbReference type="PANTHER" id="PTHR12428:SF65">
    <property type="entry name" value="CYTOCHROME C OXIDASE ASSEMBLY PROTEIN COX18, MITOCHONDRIAL"/>
    <property type="match status" value="1"/>
</dbReference>
<dbReference type="PhylomeDB" id="Q1AR61"/>
<evidence type="ECO:0000256" key="9">
    <source>
        <dbReference type="ARBA" id="ARBA00023136"/>
    </source>
</evidence>
<evidence type="ECO:0000256" key="10">
    <source>
        <dbReference type="ARBA" id="ARBA00023186"/>
    </source>
</evidence>
<evidence type="ECO:0000256" key="13">
    <source>
        <dbReference type="ARBA" id="ARBA00031538"/>
    </source>
</evidence>
<evidence type="ECO:0000256" key="14">
    <source>
        <dbReference type="ARBA" id="ARBA00033245"/>
    </source>
</evidence>
<dbReference type="PANTHER" id="PTHR12428">
    <property type="entry name" value="OXA1"/>
    <property type="match status" value="1"/>
</dbReference>
<keyword evidence="8 18" id="KW-1133">Transmembrane helix</keyword>
<dbReference type="GO" id="GO:0051205">
    <property type="term" value="P:protein insertion into membrane"/>
    <property type="evidence" value="ECO:0007669"/>
    <property type="project" value="TreeGrafter"/>
</dbReference>
<feature type="compositionally biased region" description="Basic residues" evidence="17">
    <location>
        <begin position="264"/>
        <end position="278"/>
    </location>
</feature>
<dbReference type="OrthoDB" id="9780552at2"/>
<keyword evidence="5" id="KW-1003">Cell membrane</keyword>
<evidence type="ECO:0000313" key="20">
    <source>
        <dbReference type="EMBL" id="ABG06117.1"/>
    </source>
</evidence>
<feature type="transmembrane region" description="Helical" evidence="18">
    <location>
        <begin position="101"/>
        <end position="124"/>
    </location>
</feature>
<evidence type="ECO:0000256" key="8">
    <source>
        <dbReference type="ARBA" id="ARBA00022989"/>
    </source>
</evidence>
<dbReference type="HOGENOM" id="CLU_036138_4_2_11"/>
<comment type="similarity">
    <text evidence="2">Belongs to the OXA1/ALB3/YidC family. Type 1 subfamily.</text>
</comment>
<dbReference type="Proteomes" id="UP000006637">
    <property type="component" value="Chromosome"/>
</dbReference>
<reference evidence="20 21" key="1">
    <citation type="submission" date="2006-06" db="EMBL/GenBank/DDBJ databases">
        <title>Complete sequence of Rubrobacter xylanophilus DSM 9941.</title>
        <authorList>
            <consortium name="US DOE Joint Genome Institute"/>
            <person name="Copeland A."/>
            <person name="Lucas S."/>
            <person name="Lapidus A."/>
            <person name="Barry K."/>
            <person name="Detter J.C."/>
            <person name="Glavina del Rio T."/>
            <person name="Hammon N."/>
            <person name="Israni S."/>
            <person name="Dalin E."/>
            <person name="Tice H."/>
            <person name="Pitluck S."/>
            <person name="Munk A.C."/>
            <person name="Brettin T."/>
            <person name="Bruce D."/>
            <person name="Han C."/>
            <person name="Tapia R."/>
            <person name="Gilna P."/>
            <person name="Schmutz J."/>
            <person name="Larimer F."/>
            <person name="Land M."/>
            <person name="Hauser L."/>
            <person name="Kyrpides N."/>
            <person name="Lykidis A."/>
            <person name="da Costa M.S."/>
            <person name="Rainey F.A."/>
            <person name="Empadinhas N."/>
            <person name="Jolivet E."/>
            <person name="Battista J.R."/>
            <person name="Richardson P."/>
        </authorList>
    </citation>
    <scope>NUCLEOTIDE SEQUENCE [LARGE SCALE GENOMIC DNA]</scope>
    <source>
        <strain evidence="21">DSM 9941 / NBRC 16129 / PRD-1</strain>
    </source>
</reference>
<evidence type="ECO:0000256" key="17">
    <source>
        <dbReference type="SAM" id="MobiDB-lite"/>
    </source>
</evidence>
<comment type="subunit">
    <text evidence="12">Interacts with the Sec translocase complex via SecD. Specifically interacts with transmembrane segments of nascent integral membrane proteins during membrane integration.</text>
</comment>
<evidence type="ECO:0000256" key="16">
    <source>
        <dbReference type="RuleBase" id="RU003945"/>
    </source>
</evidence>
<dbReference type="RefSeq" id="WP_011566122.1">
    <property type="nucleotide sequence ID" value="NC_008148.1"/>
</dbReference>
<evidence type="ECO:0000256" key="4">
    <source>
        <dbReference type="ARBA" id="ARBA00022448"/>
    </source>
</evidence>
<organism evidence="20 21">
    <name type="scientific">Rubrobacter xylanophilus (strain DSM 9941 / JCM 11954 / NBRC 16129 / PRD-1)</name>
    <dbReference type="NCBI Taxonomy" id="266117"/>
    <lineage>
        <taxon>Bacteria</taxon>
        <taxon>Bacillati</taxon>
        <taxon>Actinomycetota</taxon>
        <taxon>Rubrobacteria</taxon>
        <taxon>Rubrobacterales</taxon>
        <taxon>Rubrobacteraceae</taxon>
        <taxon>Rubrobacter</taxon>
    </lineage>
</organism>
<gene>
    <name evidence="20" type="ordered locus">Rxyl_3213</name>
</gene>
<evidence type="ECO:0000259" key="19">
    <source>
        <dbReference type="Pfam" id="PF02096"/>
    </source>
</evidence>
<dbReference type="KEGG" id="rxy:Rxyl_3213"/>
<protein>
    <recommendedName>
        <fullName evidence="3">Membrane protein insertase YidC</fullName>
    </recommendedName>
    <alternativeName>
        <fullName evidence="15">Foldase YidC</fullName>
    </alternativeName>
    <alternativeName>
        <fullName evidence="14">Membrane integrase YidC</fullName>
    </alternativeName>
    <alternativeName>
        <fullName evidence="13">Membrane protein YidC</fullName>
    </alternativeName>
</protein>
<keyword evidence="10" id="KW-0143">Chaperone</keyword>